<dbReference type="GO" id="GO:0005634">
    <property type="term" value="C:nucleus"/>
    <property type="evidence" value="ECO:0007669"/>
    <property type="project" value="TreeGrafter"/>
</dbReference>
<evidence type="ECO:0000259" key="5">
    <source>
        <dbReference type="PROSITE" id="PS51193"/>
    </source>
</evidence>
<organism evidence="6 7">
    <name type="scientific">Hermanssonia centrifuga</name>
    <dbReference type="NCBI Taxonomy" id="98765"/>
    <lineage>
        <taxon>Eukaryota</taxon>
        <taxon>Fungi</taxon>
        <taxon>Dikarya</taxon>
        <taxon>Basidiomycota</taxon>
        <taxon>Agaricomycotina</taxon>
        <taxon>Agaricomycetes</taxon>
        <taxon>Polyporales</taxon>
        <taxon>Meruliaceae</taxon>
        <taxon>Hermanssonia</taxon>
    </lineage>
</organism>
<dbReference type="GO" id="GO:0016787">
    <property type="term" value="F:hydrolase activity"/>
    <property type="evidence" value="ECO:0007669"/>
    <property type="project" value="UniProtKB-KW"/>
</dbReference>
<reference evidence="6 7" key="1">
    <citation type="submission" date="2019-02" db="EMBL/GenBank/DDBJ databases">
        <title>Genome sequencing of the rare red list fungi Phlebia centrifuga.</title>
        <authorList>
            <person name="Buettner E."/>
            <person name="Kellner H."/>
        </authorList>
    </citation>
    <scope>NUCLEOTIDE SEQUENCE [LARGE SCALE GENOMIC DNA]</scope>
    <source>
        <strain evidence="6 7">DSM 108282</strain>
    </source>
</reference>
<keyword evidence="7" id="KW-1185">Reference proteome</keyword>
<dbReference type="InterPro" id="IPR045028">
    <property type="entry name" value="DinG/Rad3-like"/>
</dbReference>
<dbReference type="Proteomes" id="UP000309038">
    <property type="component" value="Unassembled WGS sequence"/>
</dbReference>
<evidence type="ECO:0000313" key="7">
    <source>
        <dbReference type="Proteomes" id="UP000309038"/>
    </source>
</evidence>
<sequence length="199" mass="21881">MKSATPKDIEDLVEAGQNSHICPYFGSRRAIAQSQIVLLPYNLLLQKAARESLGIDLTNQVVIIDEAHNLISTLLSLSTTRLPLRTLTTSLSQLSIYLSKFRNRLSTEHALHLRRLVGLLEALVKYVEDWKAEHASDQGKVSGGQQGNGAVKGGPSQAHKTEVMTSGELLRRLGRKVEGINLLEVETYLRQSKAASCLP</sequence>
<protein>
    <recommendedName>
        <fullName evidence="5">Helicase ATP-binding domain-containing protein</fullName>
    </recommendedName>
</protein>
<dbReference type="PANTHER" id="PTHR11472">
    <property type="entry name" value="DNA REPAIR DEAD HELICASE RAD3/XP-D SUBFAMILY MEMBER"/>
    <property type="match status" value="1"/>
</dbReference>
<proteinExistence type="predicted"/>
<feature type="domain" description="Helicase ATP-binding" evidence="5">
    <location>
        <begin position="1"/>
        <end position="115"/>
    </location>
</feature>
<dbReference type="PANTHER" id="PTHR11472:SF41">
    <property type="entry name" value="ATP-DEPENDENT DNA HELICASE DDX11-RELATED"/>
    <property type="match status" value="1"/>
</dbReference>
<keyword evidence="3" id="KW-0067">ATP-binding</keyword>
<evidence type="ECO:0000256" key="2">
    <source>
        <dbReference type="ARBA" id="ARBA00022801"/>
    </source>
</evidence>
<evidence type="ECO:0000313" key="6">
    <source>
        <dbReference type="EMBL" id="THG98434.1"/>
    </source>
</evidence>
<dbReference type="InterPro" id="IPR010614">
    <property type="entry name" value="RAD3-like_helicase_DEAD"/>
</dbReference>
<dbReference type="EMBL" id="SGPJ01000119">
    <property type="protein sequence ID" value="THG98434.1"/>
    <property type="molecule type" value="Genomic_DNA"/>
</dbReference>
<dbReference type="AlphaFoldDB" id="A0A4S4KJ88"/>
<feature type="region of interest" description="Disordered" evidence="4">
    <location>
        <begin position="137"/>
        <end position="165"/>
    </location>
</feature>
<evidence type="ECO:0000256" key="4">
    <source>
        <dbReference type="SAM" id="MobiDB-lite"/>
    </source>
</evidence>
<gene>
    <name evidence="6" type="ORF">EW026_g3750</name>
</gene>
<evidence type="ECO:0000256" key="3">
    <source>
        <dbReference type="ARBA" id="ARBA00022840"/>
    </source>
</evidence>
<name>A0A4S4KJ88_9APHY</name>
<dbReference type="PROSITE" id="PS51193">
    <property type="entry name" value="HELICASE_ATP_BIND_2"/>
    <property type="match status" value="1"/>
</dbReference>
<dbReference type="GO" id="GO:0034085">
    <property type="term" value="P:establishment of sister chromatid cohesion"/>
    <property type="evidence" value="ECO:0007669"/>
    <property type="project" value="TreeGrafter"/>
</dbReference>
<dbReference type="InterPro" id="IPR014013">
    <property type="entry name" value="Helic_SF1/SF2_ATP-bd_DinG/Rad3"/>
</dbReference>
<dbReference type="GO" id="GO:0005524">
    <property type="term" value="F:ATP binding"/>
    <property type="evidence" value="ECO:0007669"/>
    <property type="project" value="UniProtKB-KW"/>
</dbReference>
<dbReference type="InterPro" id="IPR027417">
    <property type="entry name" value="P-loop_NTPase"/>
</dbReference>
<dbReference type="Gene3D" id="3.40.50.300">
    <property type="entry name" value="P-loop containing nucleotide triphosphate hydrolases"/>
    <property type="match status" value="1"/>
</dbReference>
<dbReference type="Pfam" id="PF06733">
    <property type="entry name" value="DEAD_2"/>
    <property type="match status" value="1"/>
</dbReference>
<keyword evidence="2" id="KW-0378">Hydrolase</keyword>
<comment type="caution">
    <text evidence="6">The sequence shown here is derived from an EMBL/GenBank/DDBJ whole genome shotgun (WGS) entry which is preliminary data.</text>
</comment>
<dbReference type="GO" id="GO:0003677">
    <property type="term" value="F:DNA binding"/>
    <property type="evidence" value="ECO:0007669"/>
    <property type="project" value="InterPro"/>
</dbReference>
<keyword evidence="1" id="KW-0547">Nucleotide-binding</keyword>
<dbReference type="GO" id="GO:0003678">
    <property type="term" value="F:DNA helicase activity"/>
    <property type="evidence" value="ECO:0007669"/>
    <property type="project" value="InterPro"/>
</dbReference>
<feature type="compositionally biased region" description="Gly residues" evidence="4">
    <location>
        <begin position="141"/>
        <end position="152"/>
    </location>
</feature>
<accession>A0A4S4KJ88</accession>
<evidence type="ECO:0000256" key="1">
    <source>
        <dbReference type="ARBA" id="ARBA00022741"/>
    </source>
</evidence>